<dbReference type="PROSITE" id="PS50026">
    <property type="entry name" value="EGF_3"/>
    <property type="match status" value="1"/>
</dbReference>
<keyword evidence="2" id="KW-1015">Disulfide bond</keyword>
<evidence type="ECO:0000313" key="7">
    <source>
        <dbReference type="EMBL" id="ESK85249.1"/>
    </source>
</evidence>
<organism evidence="7 8">
    <name type="scientific">Moniliophthora roreri (strain MCA 2997)</name>
    <name type="common">Cocoa frosty pod rot fungus</name>
    <name type="synonym">Crinipellis roreri</name>
    <dbReference type="NCBI Taxonomy" id="1381753"/>
    <lineage>
        <taxon>Eukaryota</taxon>
        <taxon>Fungi</taxon>
        <taxon>Dikarya</taxon>
        <taxon>Basidiomycota</taxon>
        <taxon>Agaricomycotina</taxon>
        <taxon>Agaricomycetes</taxon>
        <taxon>Agaricomycetidae</taxon>
        <taxon>Agaricales</taxon>
        <taxon>Marasmiineae</taxon>
        <taxon>Marasmiaceae</taxon>
        <taxon>Moniliophthora</taxon>
    </lineage>
</organism>
<dbReference type="InterPro" id="IPR009030">
    <property type="entry name" value="Growth_fac_rcpt_cys_sf"/>
</dbReference>
<dbReference type="SMART" id="SM00181">
    <property type="entry name" value="EGF"/>
    <property type="match status" value="5"/>
</dbReference>
<keyword evidence="4" id="KW-0472">Membrane</keyword>
<dbReference type="PROSITE" id="PS00022">
    <property type="entry name" value="EGF_1"/>
    <property type="match status" value="1"/>
</dbReference>
<dbReference type="EMBL" id="AWSO01001104">
    <property type="protein sequence ID" value="ESK85249.1"/>
    <property type="molecule type" value="Genomic_DNA"/>
</dbReference>
<keyword evidence="8" id="KW-1185">Reference proteome</keyword>
<comment type="caution">
    <text evidence="2">Lacks conserved residue(s) required for the propagation of feature annotation.</text>
</comment>
<evidence type="ECO:0000256" key="4">
    <source>
        <dbReference type="SAM" id="Phobius"/>
    </source>
</evidence>
<keyword evidence="5" id="KW-0732">Signal</keyword>
<dbReference type="KEGG" id="mrr:Moror_11371"/>
<name>V2Y0S6_MONRO</name>
<dbReference type="OrthoDB" id="18487at2759"/>
<feature type="region of interest" description="Disordered" evidence="3">
    <location>
        <begin position="899"/>
        <end position="923"/>
    </location>
</feature>
<keyword evidence="1 2" id="KW-0245">EGF-like domain</keyword>
<dbReference type="Proteomes" id="UP000017559">
    <property type="component" value="Unassembled WGS sequence"/>
</dbReference>
<feature type="domain" description="EGF-like" evidence="6">
    <location>
        <begin position="181"/>
        <end position="213"/>
    </location>
</feature>
<dbReference type="HOGENOM" id="CLU_010013_0_0_1"/>
<gene>
    <name evidence="7" type="ORF">Moror_11371</name>
</gene>
<feature type="disulfide bond" evidence="2">
    <location>
        <begin position="203"/>
        <end position="212"/>
    </location>
</feature>
<feature type="disulfide bond" evidence="2">
    <location>
        <begin position="185"/>
        <end position="195"/>
    </location>
</feature>
<dbReference type="InterPro" id="IPR006212">
    <property type="entry name" value="Furin_repeat"/>
</dbReference>
<feature type="chain" id="PRO_5004712990" evidence="5">
    <location>
        <begin position="18"/>
        <end position="960"/>
    </location>
</feature>
<evidence type="ECO:0000256" key="3">
    <source>
        <dbReference type="SAM" id="MobiDB-lite"/>
    </source>
</evidence>
<accession>V2Y0S6</accession>
<feature type="signal peptide" evidence="5">
    <location>
        <begin position="1"/>
        <end position="17"/>
    </location>
</feature>
<dbReference type="PROSITE" id="PS01248">
    <property type="entry name" value="EGF_LAM_1"/>
    <property type="match status" value="1"/>
</dbReference>
<dbReference type="PANTHER" id="PTHR15332">
    <property type="entry name" value="PROPROTEIN CONVERTASE SUBTILISIN_KEXIN TYPE 5-LIKE"/>
    <property type="match status" value="1"/>
</dbReference>
<dbReference type="SMART" id="SM00261">
    <property type="entry name" value="FU"/>
    <property type="match status" value="7"/>
</dbReference>
<evidence type="ECO:0000256" key="1">
    <source>
        <dbReference type="ARBA" id="ARBA00022536"/>
    </source>
</evidence>
<protein>
    <submittedName>
        <fullName evidence="7">Tnfr ngfr cysteine-rich region family protein</fullName>
    </submittedName>
</protein>
<evidence type="ECO:0000259" key="6">
    <source>
        <dbReference type="PROSITE" id="PS50026"/>
    </source>
</evidence>
<evidence type="ECO:0000256" key="2">
    <source>
        <dbReference type="PROSITE-ProRule" id="PRU00076"/>
    </source>
</evidence>
<keyword evidence="4" id="KW-0812">Transmembrane</keyword>
<evidence type="ECO:0000313" key="8">
    <source>
        <dbReference type="Proteomes" id="UP000017559"/>
    </source>
</evidence>
<sequence>MLDLLLTLLAFIATVVAQSSSTSVVCVAGQCLQGSSNTTIGTTISSSGAQTSILLLPGQYTATTNPQLLHDMLTSSSASLSPSSGFENSSSSRNLPLNVQLSPGLAIYSQPLYGGSAGFSALPTTPLSNSSTPIQAGSMALSSNTWVALDIGQAQRVVVWDSVPDFSQLPVTGSLSLLDIQSSACSPPCAGAGVCSPSGICACPAGFAGSSCESCAKGFFGPNCQPCPEGCTSCDEGINGSGRCLTPTISNAPSSCNCQNGQCSTGGQCTCNPGWTTSDNGTQCAKCSAGFFLTSTGDCQACQLGCSACADGTGVCQTCQTGFTQDANDKTKCNPTQSTTTSGTVCPDGSFANGNTCTPCSPSCQKCRGPTSNDCVVCATGSYSFNGGCIAADNNGVCQGTNLIADNNKKLCDTCGAKCTSCRILNFSVASTVNELQCTGCLPGSFLSQGKCVSSCPQGTFVDPKDNVTCTACDSSCSSCSGSANFCLTCSSSSALASPEGKCETTCPQGTFQNPSTRQCSSCHPDCATCTGTSFNQCQSCPRDRPVLNNGRCLPTCSKGQFFDTNGGCKACDSTCGSCNGSGPNSCLSCSNPNQVLKGGQCVDAGCTSNTTVIPGLGICLSNLVQVPPTPTGTEAPLPTITGLDNPTVINQTSSNRLEWWQILLMALGCAFIFLVIVMWWRRRMRRKRAAATKQFARAKKLDGMGGDGWRYKMVRWGERFFGHKPSQRVYPISQPITSDNIKLREFRDVEEGGAGAAIERERNRKSGHTSFDMDGLIGAYEYDRGDAKSKKSKSAKEPSLHDYHVHHHHHLAPPTFDNGHTRDLNRLSGNSLYSEITGMPRNAPETKQPLKKPLLLNPNVSRFSISSYGSSMYSSNSSLHTGLLRKPTTEAQKYARDVRPGLGGADGSKVESYPSQPQHKTEAHEGFLVDTSTDIPVMRGAYWMEPHHTGASSNNPFRR</sequence>
<dbReference type="CDD" id="cd00064">
    <property type="entry name" value="FU"/>
    <property type="match status" value="3"/>
</dbReference>
<feature type="transmembrane region" description="Helical" evidence="4">
    <location>
        <begin position="660"/>
        <end position="681"/>
    </location>
</feature>
<dbReference type="STRING" id="1381753.V2Y0S6"/>
<dbReference type="Gene3D" id="2.10.220.10">
    <property type="entry name" value="Hormone Receptor, Insulin-like Growth Factor Receptor 1, Chain A, domain 2"/>
    <property type="match status" value="4"/>
</dbReference>
<proteinExistence type="predicted"/>
<dbReference type="SUPFAM" id="SSF57184">
    <property type="entry name" value="Growth factor receptor domain"/>
    <property type="match status" value="3"/>
</dbReference>
<keyword evidence="4" id="KW-1133">Transmembrane helix</keyword>
<dbReference type="PANTHER" id="PTHR15332:SF175">
    <property type="entry name" value="PROPROTEIN CONVERTASE SUBTILISIN_KEXIN TYPE 5-LIKE"/>
    <property type="match status" value="1"/>
</dbReference>
<dbReference type="InterPro" id="IPR000742">
    <property type="entry name" value="EGF"/>
</dbReference>
<dbReference type="InterPro" id="IPR002049">
    <property type="entry name" value="LE_dom"/>
</dbReference>
<dbReference type="AlphaFoldDB" id="V2Y0S6"/>
<evidence type="ECO:0000256" key="5">
    <source>
        <dbReference type="SAM" id="SignalP"/>
    </source>
</evidence>
<comment type="caution">
    <text evidence="7">The sequence shown here is derived from an EMBL/GenBank/DDBJ whole genome shotgun (WGS) entry which is preliminary data.</text>
</comment>
<reference evidence="7 8" key="1">
    <citation type="journal article" date="2014" name="BMC Genomics">
        <title>Genome and secretome analysis of the hemibiotrophic fungal pathogen, Moniliophthora roreri, which causes frosty pod rot disease of cacao: mechanisms of the biotrophic and necrotrophic phases.</title>
        <authorList>
            <person name="Meinhardt L.W."/>
            <person name="Costa G.G.L."/>
            <person name="Thomazella D.P.T."/>
            <person name="Teixeira P.J.P.L."/>
            <person name="Carazzolle M.F."/>
            <person name="Schuster S.C."/>
            <person name="Carlson J.E."/>
            <person name="Guiltinan M.J."/>
            <person name="Mieczkowski P."/>
            <person name="Farmer A."/>
            <person name="Ramaraj T."/>
            <person name="Crozier J."/>
            <person name="Davis R.E."/>
            <person name="Shao J."/>
            <person name="Melnick R.L."/>
            <person name="Pereira G.A.G."/>
            <person name="Bailey B.A."/>
        </authorList>
    </citation>
    <scope>NUCLEOTIDE SEQUENCE [LARGE SCALE GENOMIC DNA]</scope>
    <source>
        <strain evidence="7 8">MCA 2997</strain>
    </source>
</reference>